<accession>A0A9Q1GIP7</accession>
<comment type="caution">
    <text evidence="1">The sequence shown here is derived from an EMBL/GenBank/DDBJ whole genome shotgun (WGS) entry which is preliminary data.</text>
</comment>
<dbReference type="AlphaFoldDB" id="A0A9Q1GIP7"/>
<dbReference type="GO" id="GO:0005829">
    <property type="term" value="C:cytosol"/>
    <property type="evidence" value="ECO:0007669"/>
    <property type="project" value="TreeGrafter"/>
</dbReference>
<dbReference type="PANTHER" id="PTHR45267">
    <property type="match status" value="1"/>
</dbReference>
<gene>
    <name evidence="1" type="ORF">Cgig2_028481</name>
</gene>
<dbReference type="InterPro" id="IPR002347">
    <property type="entry name" value="SDR_fam"/>
</dbReference>
<organism evidence="1 2">
    <name type="scientific">Carnegiea gigantea</name>
    <dbReference type="NCBI Taxonomy" id="171969"/>
    <lineage>
        <taxon>Eukaryota</taxon>
        <taxon>Viridiplantae</taxon>
        <taxon>Streptophyta</taxon>
        <taxon>Embryophyta</taxon>
        <taxon>Tracheophyta</taxon>
        <taxon>Spermatophyta</taxon>
        <taxon>Magnoliopsida</taxon>
        <taxon>eudicotyledons</taxon>
        <taxon>Gunneridae</taxon>
        <taxon>Pentapetalae</taxon>
        <taxon>Caryophyllales</taxon>
        <taxon>Cactineae</taxon>
        <taxon>Cactaceae</taxon>
        <taxon>Cactoideae</taxon>
        <taxon>Echinocereeae</taxon>
        <taxon>Carnegiea</taxon>
    </lineage>
</organism>
<dbReference type="Gene3D" id="3.40.50.720">
    <property type="entry name" value="NAD(P)-binding Rossmann-like Domain"/>
    <property type="match status" value="1"/>
</dbReference>
<dbReference type="EMBL" id="JAKOGI010003179">
    <property type="protein sequence ID" value="KAJ8420748.1"/>
    <property type="molecule type" value="Genomic_DNA"/>
</dbReference>
<protein>
    <submittedName>
        <fullName evidence="1">Uncharacterized protein</fullName>
    </submittedName>
</protein>
<dbReference type="GO" id="GO:0016616">
    <property type="term" value="F:oxidoreductase activity, acting on the CH-OH group of donors, NAD or NADP as acceptor"/>
    <property type="evidence" value="ECO:0007669"/>
    <property type="project" value="TreeGrafter"/>
</dbReference>
<reference evidence="1" key="1">
    <citation type="submission" date="2022-04" db="EMBL/GenBank/DDBJ databases">
        <title>Carnegiea gigantea Genome sequencing and assembly v2.</title>
        <authorList>
            <person name="Copetti D."/>
            <person name="Sanderson M.J."/>
            <person name="Burquez A."/>
            <person name="Wojciechowski M.F."/>
        </authorList>
    </citation>
    <scope>NUCLEOTIDE SEQUENCE</scope>
    <source>
        <strain evidence="1">SGP5-SGP5p</strain>
        <tissue evidence="1">Aerial part</tissue>
    </source>
</reference>
<dbReference type="GO" id="GO:0006760">
    <property type="term" value="P:folic acid-containing compound metabolic process"/>
    <property type="evidence" value="ECO:0007669"/>
    <property type="project" value="TreeGrafter"/>
</dbReference>
<dbReference type="Pfam" id="PF00106">
    <property type="entry name" value="adh_short"/>
    <property type="match status" value="1"/>
</dbReference>
<evidence type="ECO:0000313" key="2">
    <source>
        <dbReference type="Proteomes" id="UP001153076"/>
    </source>
</evidence>
<dbReference type="InterPro" id="IPR036291">
    <property type="entry name" value="NAD(P)-bd_dom_sf"/>
</dbReference>
<dbReference type="PANTHER" id="PTHR45267:SF2">
    <property type="entry name" value="NADPH-DEPENDENT PTERIN ALDEHYDE REDUCTASE"/>
    <property type="match status" value="1"/>
</dbReference>
<evidence type="ECO:0000313" key="1">
    <source>
        <dbReference type="EMBL" id="KAJ8420748.1"/>
    </source>
</evidence>
<dbReference type="Proteomes" id="UP001153076">
    <property type="component" value="Unassembled WGS sequence"/>
</dbReference>
<sequence length="345" mass="37587">MNQDSLDNGASHFQLNHQWVIVRRGKVRALASIECHCRDRDTAPLYDRKNRLRSLQLSLTGEPGNALRIPACNGGYYFCGALLLSSLWGCGLTFLAKESWSPLQEAVDLSLVSQLMKGLPQLPTLGSGVPFLFREDCEYAPWPSDAQECAAFPRLRGLPVFALLSCGAFTPMDRSRLPSRDCPSFPGRAISLTSSLRRSEHPLCCPPCALSCRLPATNTRREKERMPATMATNAIAAASAAQGGQRTLLITGVSRGLGRALALEVTKRGHRVVGCGRSQDKLDSLHAELQNSRSSSSDNNDSPHLLLNVDVRSNTSVEELAKFQIHNQTLIVESHQVGVVSDVVA</sequence>
<dbReference type="InterPro" id="IPR053241">
    <property type="entry name" value="NADPH_pterin_aldehyde_rdct"/>
</dbReference>
<dbReference type="OrthoDB" id="47007at2759"/>
<dbReference type="SUPFAM" id="SSF51735">
    <property type="entry name" value="NAD(P)-binding Rossmann-fold domains"/>
    <property type="match status" value="1"/>
</dbReference>
<proteinExistence type="predicted"/>
<keyword evidence="2" id="KW-1185">Reference proteome</keyword>
<name>A0A9Q1GIP7_9CARY</name>